<dbReference type="EMBL" id="CAJVCH010248424">
    <property type="protein sequence ID" value="CAG7733398.1"/>
    <property type="molecule type" value="Genomic_DNA"/>
</dbReference>
<dbReference type="PANTHER" id="PTHR15696:SF7">
    <property type="entry name" value="NONSENSE-MEDIATED MRNA DECAY FACTOR"/>
    <property type="match status" value="1"/>
</dbReference>
<reference evidence="3" key="1">
    <citation type="submission" date="2021-06" db="EMBL/GenBank/DDBJ databases">
        <authorList>
            <person name="Hodson N. C."/>
            <person name="Mongue J. A."/>
            <person name="Jaron S. K."/>
        </authorList>
    </citation>
    <scope>NUCLEOTIDE SEQUENCE</scope>
</reference>
<dbReference type="GO" id="GO:0070034">
    <property type="term" value="F:telomerase RNA binding"/>
    <property type="evidence" value="ECO:0007669"/>
    <property type="project" value="TreeGrafter"/>
</dbReference>
<dbReference type="PANTHER" id="PTHR15696">
    <property type="entry name" value="SMG-7 SUPPRESSOR WITH MORPHOLOGICAL EFFECT ON GENITALIA PROTEIN 7"/>
    <property type="match status" value="1"/>
</dbReference>
<dbReference type="InterPro" id="IPR045153">
    <property type="entry name" value="Est1/Ebs1-like"/>
</dbReference>
<evidence type="ECO:0000259" key="2">
    <source>
        <dbReference type="Pfam" id="PF10373"/>
    </source>
</evidence>
<protein>
    <recommendedName>
        <fullName evidence="2">DNA/RNA-binding domain-containing protein</fullName>
    </recommendedName>
</protein>
<dbReference type="GO" id="GO:0042162">
    <property type="term" value="F:telomeric DNA binding"/>
    <property type="evidence" value="ECO:0007669"/>
    <property type="project" value="TreeGrafter"/>
</dbReference>
<feature type="region of interest" description="Disordered" evidence="1">
    <location>
        <begin position="459"/>
        <end position="555"/>
    </location>
</feature>
<feature type="compositionally biased region" description="Low complexity" evidence="1">
    <location>
        <begin position="474"/>
        <end position="483"/>
    </location>
</feature>
<feature type="region of interest" description="Disordered" evidence="1">
    <location>
        <begin position="386"/>
        <end position="445"/>
    </location>
</feature>
<feature type="compositionally biased region" description="Polar residues" evidence="1">
    <location>
        <begin position="410"/>
        <end position="420"/>
    </location>
</feature>
<feature type="compositionally biased region" description="Basic residues" evidence="1">
    <location>
        <begin position="822"/>
        <end position="832"/>
    </location>
</feature>
<accession>A0A8J2P076</accession>
<organism evidence="3 4">
    <name type="scientific">Allacma fusca</name>
    <dbReference type="NCBI Taxonomy" id="39272"/>
    <lineage>
        <taxon>Eukaryota</taxon>
        <taxon>Metazoa</taxon>
        <taxon>Ecdysozoa</taxon>
        <taxon>Arthropoda</taxon>
        <taxon>Hexapoda</taxon>
        <taxon>Collembola</taxon>
        <taxon>Symphypleona</taxon>
        <taxon>Sminthuridae</taxon>
        <taxon>Allacma</taxon>
    </lineage>
</organism>
<evidence type="ECO:0000313" key="4">
    <source>
        <dbReference type="Proteomes" id="UP000708208"/>
    </source>
</evidence>
<dbReference type="Pfam" id="PF10373">
    <property type="entry name" value="EST1_DNA_bind"/>
    <property type="match status" value="1"/>
</dbReference>
<dbReference type="AlphaFoldDB" id="A0A8J2P076"/>
<feature type="domain" description="DNA/RNA-binding" evidence="2">
    <location>
        <begin position="204"/>
        <end position="379"/>
    </location>
</feature>
<keyword evidence="4" id="KW-1185">Reference proteome</keyword>
<evidence type="ECO:0000256" key="1">
    <source>
        <dbReference type="SAM" id="MobiDB-lite"/>
    </source>
</evidence>
<proteinExistence type="predicted"/>
<dbReference type="OrthoDB" id="5920073at2759"/>
<comment type="caution">
    <text evidence="3">The sequence shown here is derived from an EMBL/GenBank/DDBJ whole genome shotgun (WGS) entry which is preliminary data.</text>
</comment>
<feature type="compositionally biased region" description="Basic and acidic residues" evidence="1">
    <location>
        <begin position="810"/>
        <end position="821"/>
    </location>
</feature>
<dbReference type="Proteomes" id="UP000708208">
    <property type="component" value="Unassembled WGS sequence"/>
</dbReference>
<dbReference type="InterPro" id="IPR018834">
    <property type="entry name" value="DNA/RNA-bd_Est1-type"/>
</dbReference>
<gene>
    <name evidence="3" type="ORF">AFUS01_LOCUS21843</name>
</gene>
<sequence length="1028" mass="116224">MAEIESQNVGENYKLIYKELSELGRQIDASSSKCHMISDLFASEILAMRYKFREACETLLCGSPQFYGRVVREKLWRHAYYDVICRARRLVKDRDWDALSIAYITQHLFHGIGHLNVVLMKLEEIPEFKKAKFPFSPNGISNILADEPTLQREDEDDSSLSEPPKWLNDLLYIICINIGDLYRYLTDIYSKRDRDQAGSYFNRAKDYYSQAFVLYPDAGLATNQIGNLSVKLNGGIDTTYYMLHSMLSTIAYEGAPSNLQHHLSNCLVQFATLPGTHESKPIEVFCNSFLTQIHHFLYENVNITNFGKGIADLILNFQERLATYDPDLDERFLFRISSICVLTFWQLQAQNSPNISLAVAFATAMFSQLLTQLGLILEQHSHLERIEAQSASPSPSESPSPAPTKEENNELTTDDTNSSSEKIEKTSITEEADGEVQEKQEKKKKNVLALRRRRRVFKNMIPTSSSDESDQELSDGSFVGSNNDGDDSADSDYGWSSDSDSNYSESEVENEDEEIQSGRHVVVKNRESSRAFGSSSSSNSRSDTSGNSGPAIISKTVYAGDPPKLEFASGKTSTQSNCSNGVGECDIDSENQNANGNAVPEKFVIGLDELKKCRSQLEPLLVAVLPFVRWLQVSPEIKDAFAANCGKDYVVGMCSMFNLLGSQNWSKRLDDIGCNVKNDWKALGRADLKTDKLFRGQLPEDRSMLGLPRYGTCVSDLKSGVNLNDNELLVTRMGRIILFGYWLLETKSFSMDFDETKQEFRYESPKNERRREREKKIRSLMDLDPGIDALTKAYRAGGNPDGRPRRGKGRDREKGERGQGRERRRRGGRRNQGHGADRSKNSESIVFIVVDLPAVLYNLKNVQKMANKRRFVVVLPRPVWKAIDDLKTTKDDGSEEARIASEWLKRCAADGHRGVRCLRDHEKMPIDCDYPKSTDAETTEFFIMMETCKYLLGHYRDEKPSSRTFFGDMRDKFRVICLSGYRGMLSPNSGKEFNPISLARLVGTFVDVVTSYPPNHGRRKWKGSKSNG</sequence>
<feature type="region of interest" description="Disordered" evidence="1">
    <location>
        <begin position="792"/>
        <end position="839"/>
    </location>
</feature>
<dbReference type="GO" id="GO:0005697">
    <property type="term" value="C:telomerase holoenzyme complex"/>
    <property type="evidence" value="ECO:0007669"/>
    <property type="project" value="TreeGrafter"/>
</dbReference>
<feature type="compositionally biased region" description="Acidic residues" evidence="1">
    <location>
        <begin position="506"/>
        <end position="515"/>
    </location>
</feature>
<dbReference type="GO" id="GO:0000184">
    <property type="term" value="P:nuclear-transcribed mRNA catabolic process, nonsense-mediated decay"/>
    <property type="evidence" value="ECO:0007669"/>
    <property type="project" value="TreeGrafter"/>
</dbReference>
<name>A0A8J2P076_9HEXA</name>
<feature type="compositionally biased region" description="Low complexity" evidence="1">
    <location>
        <begin position="530"/>
        <end position="549"/>
    </location>
</feature>
<evidence type="ECO:0000313" key="3">
    <source>
        <dbReference type="EMBL" id="CAG7733398.1"/>
    </source>
</evidence>
<feature type="compositionally biased region" description="Low complexity" evidence="1">
    <location>
        <begin position="491"/>
        <end position="505"/>
    </location>
</feature>